<dbReference type="PANTHER" id="PTHR35458">
    <property type="entry name" value="SLR0755 PROTEIN"/>
    <property type="match status" value="1"/>
</dbReference>
<organism evidence="2 3">
    <name type="scientific">Eiseniibacteriota bacterium</name>
    <dbReference type="NCBI Taxonomy" id="2212470"/>
    <lineage>
        <taxon>Bacteria</taxon>
        <taxon>Candidatus Eiseniibacteriota</taxon>
    </lineage>
</organism>
<dbReference type="GO" id="GO:0004540">
    <property type="term" value="F:RNA nuclease activity"/>
    <property type="evidence" value="ECO:0007669"/>
    <property type="project" value="InterPro"/>
</dbReference>
<dbReference type="AlphaFoldDB" id="A0A933SEH7"/>
<dbReference type="Gene3D" id="3.40.50.1010">
    <property type="entry name" value="5'-nuclease"/>
    <property type="match status" value="1"/>
</dbReference>
<accession>A0A933SEH7</accession>
<evidence type="ECO:0000313" key="2">
    <source>
        <dbReference type="EMBL" id="MBI5171076.1"/>
    </source>
</evidence>
<dbReference type="InterPro" id="IPR047140">
    <property type="entry name" value="LabA"/>
</dbReference>
<evidence type="ECO:0000313" key="3">
    <source>
        <dbReference type="Proteomes" id="UP000696931"/>
    </source>
</evidence>
<dbReference type="PANTHER" id="PTHR35458:SF8">
    <property type="entry name" value="SLR0650 PROTEIN"/>
    <property type="match status" value="1"/>
</dbReference>
<protein>
    <submittedName>
        <fullName evidence="2">NYN domain-containing protein</fullName>
    </submittedName>
</protein>
<gene>
    <name evidence="2" type="ORF">HZA61_16440</name>
</gene>
<comment type="caution">
    <text evidence="2">The sequence shown here is derived from an EMBL/GenBank/DDBJ whole genome shotgun (WGS) entry which is preliminary data.</text>
</comment>
<proteinExistence type="predicted"/>
<sequence length="205" mass="23652">MVKEPWVKRVVAFVDGQNLFHGAREAFGHEVPDYDVLRLARTICGTRHWLLEGVYFYTGMPDPVTRPHWHSWWATRLATMGSRGIRTFTRPIRYRQQSVSLPDGSKISLRVGQEKGIDVRIALDMVRLARAESYDVCLLFSQDQDLSEAVDEIRALARDQERWVRVACAFPLASRSRNRRGVNGTEWIPIDAPTYERCRDPGHSR</sequence>
<evidence type="ECO:0000259" key="1">
    <source>
        <dbReference type="Pfam" id="PF01936"/>
    </source>
</evidence>
<reference evidence="2" key="1">
    <citation type="submission" date="2020-07" db="EMBL/GenBank/DDBJ databases">
        <title>Huge and variable diversity of episymbiotic CPR bacteria and DPANN archaea in groundwater ecosystems.</title>
        <authorList>
            <person name="He C.Y."/>
            <person name="Keren R."/>
            <person name="Whittaker M."/>
            <person name="Farag I.F."/>
            <person name="Doudna J."/>
            <person name="Cate J.H.D."/>
            <person name="Banfield J.F."/>
        </authorList>
    </citation>
    <scope>NUCLEOTIDE SEQUENCE</scope>
    <source>
        <strain evidence="2">NC_groundwater_1813_Pr3_B-0.1um_71_17</strain>
    </source>
</reference>
<name>A0A933SEH7_UNCEI</name>
<dbReference type="EMBL" id="JACRIW010000117">
    <property type="protein sequence ID" value="MBI5171076.1"/>
    <property type="molecule type" value="Genomic_DNA"/>
</dbReference>
<feature type="domain" description="NYN" evidence="1">
    <location>
        <begin position="9"/>
        <end position="156"/>
    </location>
</feature>
<dbReference type="Pfam" id="PF01936">
    <property type="entry name" value="NYN"/>
    <property type="match status" value="1"/>
</dbReference>
<dbReference type="InterPro" id="IPR021139">
    <property type="entry name" value="NYN"/>
</dbReference>
<dbReference type="Proteomes" id="UP000696931">
    <property type="component" value="Unassembled WGS sequence"/>
</dbReference>